<evidence type="ECO:0000256" key="5">
    <source>
        <dbReference type="ARBA" id="ARBA00023136"/>
    </source>
</evidence>
<dbReference type="PANTHER" id="PTHR10057">
    <property type="entry name" value="PERIPHERAL-TYPE BENZODIAZEPINE RECEPTOR"/>
    <property type="match status" value="1"/>
</dbReference>
<dbReference type="STRING" id="436010.A0A166VQZ2"/>
<keyword evidence="4 6" id="KW-1133">Transmembrane helix</keyword>
<reference evidence="7 8" key="1">
    <citation type="journal article" date="2016" name="Mol. Biol. Evol.">
        <title>Comparative Genomics of Early-Diverging Mushroom-Forming Fungi Provides Insights into the Origins of Lignocellulose Decay Capabilities.</title>
        <authorList>
            <person name="Nagy L.G."/>
            <person name="Riley R."/>
            <person name="Tritt A."/>
            <person name="Adam C."/>
            <person name="Daum C."/>
            <person name="Floudas D."/>
            <person name="Sun H."/>
            <person name="Yadav J.S."/>
            <person name="Pangilinan J."/>
            <person name="Larsson K.H."/>
            <person name="Matsuura K."/>
            <person name="Barry K."/>
            <person name="Labutti K."/>
            <person name="Kuo R."/>
            <person name="Ohm R.A."/>
            <person name="Bhattacharya S.S."/>
            <person name="Shirouzu T."/>
            <person name="Yoshinaga Y."/>
            <person name="Martin F.M."/>
            <person name="Grigoriev I.V."/>
            <person name="Hibbett D.S."/>
        </authorList>
    </citation>
    <scope>NUCLEOTIDE SEQUENCE [LARGE SCALE GENOMIC DNA]</scope>
    <source>
        <strain evidence="7 8">CBS 109695</strain>
    </source>
</reference>
<comment type="subcellular location">
    <subcellularLocation>
        <location evidence="1">Membrane</location>
        <topology evidence="1">Multi-pass membrane protein</topology>
    </subcellularLocation>
</comment>
<feature type="transmembrane region" description="Helical" evidence="6">
    <location>
        <begin position="60"/>
        <end position="80"/>
    </location>
</feature>
<gene>
    <name evidence="7" type="ORF">FIBSPDRAFT_811871</name>
</gene>
<dbReference type="EMBL" id="KV417484">
    <property type="protein sequence ID" value="KZP32977.1"/>
    <property type="molecule type" value="Genomic_DNA"/>
</dbReference>
<evidence type="ECO:0000256" key="6">
    <source>
        <dbReference type="SAM" id="Phobius"/>
    </source>
</evidence>
<organism evidence="7 8">
    <name type="scientific">Athelia psychrophila</name>
    <dbReference type="NCBI Taxonomy" id="1759441"/>
    <lineage>
        <taxon>Eukaryota</taxon>
        <taxon>Fungi</taxon>
        <taxon>Dikarya</taxon>
        <taxon>Basidiomycota</taxon>
        <taxon>Agaricomycotina</taxon>
        <taxon>Agaricomycetes</taxon>
        <taxon>Agaricomycetidae</taxon>
        <taxon>Atheliales</taxon>
        <taxon>Atheliaceae</taxon>
        <taxon>Athelia</taxon>
    </lineage>
</organism>
<evidence type="ECO:0000256" key="2">
    <source>
        <dbReference type="ARBA" id="ARBA00007524"/>
    </source>
</evidence>
<dbReference type="InterPro" id="IPR004307">
    <property type="entry name" value="TspO_MBR"/>
</dbReference>
<evidence type="ECO:0000313" key="7">
    <source>
        <dbReference type="EMBL" id="KZP32977.1"/>
    </source>
</evidence>
<evidence type="ECO:0000256" key="4">
    <source>
        <dbReference type="ARBA" id="ARBA00022989"/>
    </source>
</evidence>
<keyword evidence="5 6" id="KW-0472">Membrane</keyword>
<dbReference type="Pfam" id="PF03073">
    <property type="entry name" value="TspO_MBR"/>
    <property type="match status" value="1"/>
</dbReference>
<protein>
    <submittedName>
        <fullName evidence="7">TspO/MBR-like protein</fullName>
    </submittedName>
</protein>
<dbReference type="CDD" id="cd15904">
    <property type="entry name" value="TSPO_MBR"/>
    <property type="match status" value="1"/>
</dbReference>
<dbReference type="Gene3D" id="1.20.1260.100">
    <property type="entry name" value="TspO/MBR protein"/>
    <property type="match status" value="1"/>
</dbReference>
<dbReference type="GO" id="GO:0033013">
    <property type="term" value="P:tetrapyrrole metabolic process"/>
    <property type="evidence" value="ECO:0007669"/>
    <property type="project" value="UniProtKB-ARBA"/>
</dbReference>
<evidence type="ECO:0000313" key="8">
    <source>
        <dbReference type="Proteomes" id="UP000076532"/>
    </source>
</evidence>
<dbReference type="PANTHER" id="PTHR10057:SF0">
    <property type="entry name" value="TRANSLOCATOR PROTEIN"/>
    <property type="match status" value="1"/>
</dbReference>
<evidence type="ECO:0000256" key="3">
    <source>
        <dbReference type="ARBA" id="ARBA00022692"/>
    </source>
</evidence>
<dbReference type="Proteomes" id="UP000076532">
    <property type="component" value="Unassembled WGS sequence"/>
</dbReference>
<name>A0A166VQZ2_9AGAM</name>
<accession>A0A166VQZ2</accession>
<evidence type="ECO:0000256" key="1">
    <source>
        <dbReference type="ARBA" id="ARBA00004141"/>
    </source>
</evidence>
<dbReference type="OrthoDB" id="8841220at2759"/>
<sequence length="181" mass="19803">MSVHLPNILYDIPRNIYTAIGVPVAVGLLSGSQTRSVVDGNWYKSLAVPPGRPPRQAFPIVWTTLYVCMGYASHLAVTALEASVVPSTRSDLILGLKLYYVQLGLNVLWTPLFFGAKQTGAALIDSTLLAGTSIYMTKLLHGPTGGKSTYFLAPYCVWLTYATYLNGGIWLYNRGRKDRSV</sequence>
<feature type="transmembrane region" description="Helical" evidence="6">
    <location>
        <begin position="92"/>
        <end position="114"/>
    </location>
</feature>
<dbReference type="GO" id="GO:0005741">
    <property type="term" value="C:mitochondrial outer membrane"/>
    <property type="evidence" value="ECO:0007669"/>
    <property type="project" value="TreeGrafter"/>
</dbReference>
<feature type="transmembrane region" description="Helical" evidence="6">
    <location>
        <begin position="152"/>
        <end position="172"/>
    </location>
</feature>
<dbReference type="InterPro" id="IPR038330">
    <property type="entry name" value="TspO/MBR-related_sf"/>
</dbReference>
<dbReference type="PIRSF" id="PIRSF005859">
    <property type="entry name" value="PBR"/>
    <property type="match status" value="1"/>
</dbReference>
<dbReference type="FunFam" id="1.20.1260.100:FF:000001">
    <property type="entry name" value="translocator protein 2"/>
    <property type="match status" value="1"/>
</dbReference>
<keyword evidence="8" id="KW-1185">Reference proteome</keyword>
<comment type="similarity">
    <text evidence="2">Belongs to the TspO/BZRP family.</text>
</comment>
<dbReference type="AlphaFoldDB" id="A0A166VQZ2"/>
<proteinExistence type="inferred from homology"/>
<keyword evidence="3 6" id="KW-0812">Transmembrane</keyword>